<protein>
    <submittedName>
        <fullName evidence="3">HDIG domain-containing protein</fullName>
    </submittedName>
</protein>
<comment type="caution">
    <text evidence="3">The sequence shown here is derived from an EMBL/GenBank/DDBJ whole genome shotgun (WGS) entry which is preliminary data.</text>
</comment>
<dbReference type="Proteomes" id="UP000823913">
    <property type="component" value="Unassembled WGS sequence"/>
</dbReference>
<accession>A0A9D1E7J3</accession>
<feature type="transmembrane region" description="Helical" evidence="1">
    <location>
        <begin position="188"/>
        <end position="209"/>
    </location>
</feature>
<dbReference type="CDD" id="cd00077">
    <property type="entry name" value="HDc"/>
    <property type="match status" value="1"/>
</dbReference>
<organism evidence="3 4">
    <name type="scientific">Candidatus Coproplasma avicola</name>
    <dbReference type="NCBI Taxonomy" id="2840744"/>
    <lineage>
        <taxon>Bacteria</taxon>
        <taxon>Bacillati</taxon>
        <taxon>Bacillota</taxon>
        <taxon>Clostridia</taxon>
        <taxon>Eubacteriales</taxon>
        <taxon>Candidatus Coproplasma</taxon>
    </lineage>
</organism>
<feature type="transmembrane region" description="Helical" evidence="1">
    <location>
        <begin position="130"/>
        <end position="149"/>
    </location>
</feature>
<feature type="transmembrane region" description="Helical" evidence="1">
    <location>
        <begin position="155"/>
        <end position="176"/>
    </location>
</feature>
<reference evidence="3" key="2">
    <citation type="journal article" date="2021" name="PeerJ">
        <title>Extensive microbial diversity within the chicken gut microbiome revealed by metagenomics and culture.</title>
        <authorList>
            <person name="Gilroy R."/>
            <person name="Ravi A."/>
            <person name="Getino M."/>
            <person name="Pursley I."/>
            <person name="Horton D.L."/>
            <person name="Alikhan N.F."/>
            <person name="Baker D."/>
            <person name="Gharbi K."/>
            <person name="Hall N."/>
            <person name="Watson M."/>
            <person name="Adriaenssens E.M."/>
            <person name="Foster-Nyarko E."/>
            <person name="Jarju S."/>
            <person name="Secka A."/>
            <person name="Antonio M."/>
            <person name="Oren A."/>
            <person name="Chaudhuri R.R."/>
            <person name="La Ragione R."/>
            <person name="Hildebrand F."/>
            <person name="Pallen M.J."/>
        </authorList>
    </citation>
    <scope>NUCLEOTIDE SEQUENCE</scope>
    <source>
        <strain evidence="3">ChiW16-3235</strain>
    </source>
</reference>
<dbReference type="SMART" id="SM00471">
    <property type="entry name" value="HDc"/>
    <property type="match status" value="1"/>
</dbReference>
<gene>
    <name evidence="3" type="ORF">IAB94_06520</name>
</gene>
<dbReference type="EMBL" id="DVHK01000133">
    <property type="protein sequence ID" value="HIR67681.1"/>
    <property type="molecule type" value="Genomic_DNA"/>
</dbReference>
<dbReference type="SUPFAM" id="SSF109604">
    <property type="entry name" value="HD-domain/PDEase-like"/>
    <property type="match status" value="1"/>
</dbReference>
<feature type="transmembrane region" description="Helical" evidence="1">
    <location>
        <begin position="12"/>
        <end position="32"/>
    </location>
</feature>
<dbReference type="InterPro" id="IPR052722">
    <property type="entry name" value="PgpH_phosphodiesterase"/>
</dbReference>
<feature type="domain" description="HD" evidence="2">
    <location>
        <begin position="273"/>
        <end position="415"/>
    </location>
</feature>
<sequence length="487" mass="54300">MKRKLSKKTISLSILLFVLNVILLFAMIFLLLEVNEGLNVINYIRVNYNRVLFVASGVIILSMLMYAYFYFECTEILTDMSRIVECFVLLDVALFLSFIIGQPNTIDPNARPFAFLALMAATLLGRREAVFLNMVYALMLFIIDINFTADALGSNMWVSCACLLVAFCAGMTAVFITPAIKSRIQSILVVFILLVPTELIIGVMEILFVEDKGANLIALAYGALGSFFSVLGYMIILPVFEVMFSELTVFRLRELTSDDAKLIKKLKDEAPGTYNHSVVVAQLAQACATAIGEDGELARAAAYYHDMGKLKNPEMFTENQSDYNMHNELSPELSADIIRSHTRDGAQLIRKNHLPEFFADCAVQHHGTMPIKYFYAKALKMSDGEINIANYSYAGPTPRTKIAAILMIVDASEAASRSLKDRSPKAVEELVTSLIEERLDMDQFADCDITMRELTIITHTVAAVLSGVYHTRISYPKLKISPKGQSR</sequence>
<dbReference type="PROSITE" id="PS51831">
    <property type="entry name" value="HD"/>
    <property type="match status" value="1"/>
</dbReference>
<reference evidence="3" key="1">
    <citation type="submission" date="2020-10" db="EMBL/GenBank/DDBJ databases">
        <authorList>
            <person name="Gilroy R."/>
        </authorList>
    </citation>
    <scope>NUCLEOTIDE SEQUENCE</scope>
    <source>
        <strain evidence="3">ChiW16-3235</strain>
    </source>
</reference>
<dbReference type="AlphaFoldDB" id="A0A9D1E7J3"/>
<dbReference type="Pfam" id="PF01966">
    <property type="entry name" value="HD"/>
    <property type="match status" value="1"/>
</dbReference>
<proteinExistence type="predicted"/>
<evidence type="ECO:0000259" key="2">
    <source>
        <dbReference type="PROSITE" id="PS51831"/>
    </source>
</evidence>
<dbReference type="InterPro" id="IPR006675">
    <property type="entry name" value="HDIG_dom"/>
</dbReference>
<dbReference type="NCBIfam" id="TIGR00277">
    <property type="entry name" value="HDIG"/>
    <property type="match status" value="1"/>
</dbReference>
<evidence type="ECO:0000256" key="1">
    <source>
        <dbReference type="SAM" id="Phobius"/>
    </source>
</evidence>
<dbReference type="InterPro" id="IPR006674">
    <property type="entry name" value="HD_domain"/>
</dbReference>
<evidence type="ECO:0000313" key="4">
    <source>
        <dbReference type="Proteomes" id="UP000823913"/>
    </source>
</evidence>
<feature type="transmembrane region" description="Helical" evidence="1">
    <location>
        <begin position="52"/>
        <end position="71"/>
    </location>
</feature>
<dbReference type="PANTHER" id="PTHR36442">
    <property type="entry name" value="CYCLIC-DI-AMP PHOSPHODIESTERASE PGPH"/>
    <property type="match status" value="1"/>
</dbReference>
<feature type="transmembrane region" description="Helical" evidence="1">
    <location>
        <begin position="83"/>
        <end position="103"/>
    </location>
</feature>
<evidence type="ECO:0000313" key="3">
    <source>
        <dbReference type="EMBL" id="HIR67681.1"/>
    </source>
</evidence>
<keyword evidence="1" id="KW-0812">Transmembrane</keyword>
<dbReference type="PANTHER" id="PTHR36442:SF1">
    <property type="entry name" value="CYCLIC-DI-AMP PHOSPHODIESTERASE PGPH"/>
    <property type="match status" value="1"/>
</dbReference>
<keyword evidence="1" id="KW-1133">Transmembrane helix</keyword>
<keyword evidence="1" id="KW-0472">Membrane</keyword>
<name>A0A9D1E7J3_9FIRM</name>
<dbReference type="Gene3D" id="1.10.3210.10">
    <property type="entry name" value="Hypothetical protein af1432"/>
    <property type="match status" value="1"/>
</dbReference>
<feature type="transmembrane region" description="Helical" evidence="1">
    <location>
        <begin position="221"/>
        <end position="244"/>
    </location>
</feature>
<dbReference type="InterPro" id="IPR003607">
    <property type="entry name" value="HD/PDEase_dom"/>
</dbReference>